<evidence type="ECO:0000256" key="2">
    <source>
        <dbReference type="ARBA" id="ARBA00022722"/>
    </source>
</evidence>
<organism evidence="5 6">
    <name type="scientific">Candidatus Nealsonbacteria bacterium CG23_combo_of_CG06-09_8_20_14_all_37_18</name>
    <dbReference type="NCBI Taxonomy" id="1974720"/>
    <lineage>
        <taxon>Bacteria</taxon>
        <taxon>Candidatus Nealsoniibacteriota</taxon>
    </lineage>
</organism>
<dbReference type="PANTHER" id="PTHR33397">
    <property type="entry name" value="UPF0331 PROTEIN YUTE"/>
    <property type="match status" value="1"/>
</dbReference>
<keyword evidence="1" id="KW-1277">Toxin-antitoxin system</keyword>
<dbReference type="InterPro" id="IPR052379">
    <property type="entry name" value="Type_VII_TA_RNase"/>
</dbReference>
<keyword evidence="3" id="KW-0378">Hydrolase</keyword>
<dbReference type="InterPro" id="IPR008201">
    <property type="entry name" value="HepT-like"/>
</dbReference>
<comment type="caution">
    <text evidence="5">The sequence shown here is derived from an EMBL/GenBank/DDBJ whole genome shotgun (WGS) entry which is preliminary data.</text>
</comment>
<proteinExistence type="inferred from homology"/>
<sequence length="145" mass="17249">MIKYASLDINKIKNLLSEVQENIQALKEFSSLSFKDFSNDKKNYGLSEHHLRRALEGVLTIGTHILSRLPVKTKDYQEIILSLGKHKIVPEDFAEKNKKLASYRNRLVHMYWLVSEKEIHQIIREHLKDLEKFCQYYLKYIRKKS</sequence>
<comment type="similarity">
    <text evidence="4">Belongs to the HepT RNase toxin family.</text>
</comment>
<dbReference type="InterPro" id="IPR037038">
    <property type="entry name" value="HepT-like_sf"/>
</dbReference>
<evidence type="ECO:0000256" key="1">
    <source>
        <dbReference type="ARBA" id="ARBA00022649"/>
    </source>
</evidence>
<accession>A0A2G9Z0U1</accession>
<dbReference type="GO" id="GO:0004540">
    <property type="term" value="F:RNA nuclease activity"/>
    <property type="evidence" value="ECO:0007669"/>
    <property type="project" value="InterPro"/>
</dbReference>
<dbReference type="EMBL" id="PCRQ01000030">
    <property type="protein sequence ID" value="PIP24331.1"/>
    <property type="molecule type" value="Genomic_DNA"/>
</dbReference>
<dbReference type="PANTHER" id="PTHR33397:SF3">
    <property type="entry name" value="MRNA NUCLEASE HEPT"/>
    <property type="match status" value="1"/>
</dbReference>
<evidence type="ECO:0000313" key="6">
    <source>
        <dbReference type="Proteomes" id="UP000229952"/>
    </source>
</evidence>
<name>A0A2G9Z0U1_9BACT</name>
<dbReference type="Proteomes" id="UP000229952">
    <property type="component" value="Unassembled WGS sequence"/>
</dbReference>
<gene>
    <name evidence="5" type="ORF">COX35_01240</name>
</gene>
<dbReference type="NCBIfam" id="NF047751">
    <property type="entry name" value="HepT_toxin"/>
    <property type="match status" value="1"/>
</dbReference>
<dbReference type="GO" id="GO:0110001">
    <property type="term" value="C:toxin-antitoxin complex"/>
    <property type="evidence" value="ECO:0007669"/>
    <property type="project" value="InterPro"/>
</dbReference>
<evidence type="ECO:0000256" key="4">
    <source>
        <dbReference type="ARBA" id="ARBA00024207"/>
    </source>
</evidence>
<evidence type="ECO:0000313" key="5">
    <source>
        <dbReference type="EMBL" id="PIP24331.1"/>
    </source>
</evidence>
<reference evidence="5 6" key="1">
    <citation type="submission" date="2017-09" db="EMBL/GenBank/DDBJ databases">
        <title>Depth-based differentiation of microbial function through sediment-hosted aquifers and enrichment of novel symbionts in the deep terrestrial subsurface.</title>
        <authorList>
            <person name="Probst A.J."/>
            <person name="Ladd B."/>
            <person name="Jarett J.K."/>
            <person name="Geller-Mcgrath D.E."/>
            <person name="Sieber C.M."/>
            <person name="Emerson J.B."/>
            <person name="Anantharaman K."/>
            <person name="Thomas B.C."/>
            <person name="Malmstrom R."/>
            <person name="Stieglmeier M."/>
            <person name="Klingl A."/>
            <person name="Woyke T."/>
            <person name="Ryan C.M."/>
            <person name="Banfield J.F."/>
        </authorList>
    </citation>
    <scope>NUCLEOTIDE SEQUENCE [LARGE SCALE GENOMIC DNA]</scope>
    <source>
        <strain evidence="5">CG23_combo_of_CG06-09_8_20_14_all_37_18</strain>
    </source>
</reference>
<evidence type="ECO:0000256" key="3">
    <source>
        <dbReference type="ARBA" id="ARBA00022801"/>
    </source>
</evidence>
<keyword evidence="2" id="KW-0540">Nuclease</keyword>
<evidence type="ECO:0008006" key="7">
    <source>
        <dbReference type="Google" id="ProtNLM"/>
    </source>
</evidence>
<dbReference type="Gene3D" id="1.20.120.580">
    <property type="entry name" value="bsu32300-like"/>
    <property type="match status" value="1"/>
</dbReference>
<protein>
    <recommendedName>
        <fullName evidence="7">DUF86 domain-containing protein</fullName>
    </recommendedName>
</protein>
<dbReference type="Pfam" id="PF01934">
    <property type="entry name" value="HepT-like"/>
    <property type="match status" value="1"/>
</dbReference>
<dbReference type="GO" id="GO:0016787">
    <property type="term" value="F:hydrolase activity"/>
    <property type="evidence" value="ECO:0007669"/>
    <property type="project" value="UniProtKB-KW"/>
</dbReference>
<dbReference type="AlphaFoldDB" id="A0A2G9Z0U1"/>